<dbReference type="PANTHER" id="PTHR14097:SF7">
    <property type="entry name" value="OXIDOREDUCTASE HTATIP2"/>
    <property type="match status" value="1"/>
</dbReference>
<dbReference type="PANTHER" id="PTHR14097">
    <property type="entry name" value="OXIDOREDUCTASE HTATIP2"/>
    <property type="match status" value="1"/>
</dbReference>
<dbReference type="InterPro" id="IPR036291">
    <property type="entry name" value="NAD(P)-bd_dom_sf"/>
</dbReference>
<dbReference type="SUPFAM" id="SSF51735">
    <property type="entry name" value="NAD(P)-binding Rossmann-fold domains"/>
    <property type="match status" value="1"/>
</dbReference>
<reference evidence="1 2" key="1">
    <citation type="submission" date="2018-03" db="EMBL/GenBank/DDBJ databases">
        <title>Genomic Encyclopedia of Archaeal and Bacterial Type Strains, Phase II (KMG-II): from individual species to whole genera.</title>
        <authorList>
            <person name="Goeker M."/>
        </authorList>
    </citation>
    <scope>NUCLEOTIDE SEQUENCE [LARGE SCALE GENOMIC DNA]</scope>
    <source>
        <strain evidence="1 2">DSM 100346</strain>
    </source>
</reference>
<name>A0A316ALE6_9BACT</name>
<dbReference type="OrthoDB" id="9798632at2"/>
<organism evidence="1 2">
    <name type="scientific">Dyadobacter jejuensis</name>
    <dbReference type="NCBI Taxonomy" id="1082580"/>
    <lineage>
        <taxon>Bacteria</taxon>
        <taxon>Pseudomonadati</taxon>
        <taxon>Bacteroidota</taxon>
        <taxon>Cytophagia</taxon>
        <taxon>Cytophagales</taxon>
        <taxon>Spirosomataceae</taxon>
        <taxon>Dyadobacter</taxon>
    </lineage>
</organism>
<comment type="caution">
    <text evidence="1">The sequence shown here is derived from an EMBL/GenBank/DDBJ whole genome shotgun (WGS) entry which is preliminary data.</text>
</comment>
<protein>
    <submittedName>
        <fullName evidence="1">Uncharacterized protein YbjT (DUF2867 family)</fullName>
    </submittedName>
</protein>
<gene>
    <name evidence="1" type="ORF">CLV98_104201</name>
</gene>
<evidence type="ECO:0000313" key="1">
    <source>
        <dbReference type="EMBL" id="PWJ58342.1"/>
    </source>
</evidence>
<dbReference type="AlphaFoldDB" id="A0A316ALE6"/>
<evidence type="ECO:0000313" key="2">
    <source>
        <dbReference type="Proteomes" id="UP000245880"/>
    </source>
</evidence>
<keyword evidence="2" id="KW-1185">Reference proteome</keyword>
<dbReference type="RefSeq" id="WP_109674202.1">
    <property type="nucleotide sequence ID" value="NZ_QGDT01000004.1"/>
</dbReference>
<dbReference type="Gene3D" id="3.40.50.720">
    <property type="entry name" value="NAD(P)-binding Rossmann-like Domain"/>
    <property type="match status" value="1"/>
</dbReference>
<dbReference type="Proteomes" id="UP000245880">
    <property type="component" value="Unassembled WGS sequence"/>
</dbReference>
<proteinExistence type="predicted"/>
<sequence length="220" mass="24821">METIETRTALLVGATGLIGGQLLTRLLQSPYYQQVRVLTRKSLGITHDKLIEVLYDFEQPDPQKIQGQDVFCCLGTTIKKAGSKPAFKRVDLEYPLQIARLSKANGARKFLIVTAMGADIGSSIFYNQVKGEVERKLADLNFDSLHILRPSLLLGDREEKRIGEQISTVFARMLNPFLFGPLRKYRAIDSDRVAAALFAFAKQEDKGKYIHLSDELMKYH</sequence>
<dbReference type="EMBL" id="QGDT01000004">
    <property type="protein sequence ID" value="PWJ58342.1"/>
    <property type="molecule type" value="Genomic_DNA"/>
</dbReference>
<accession>A0A316ALE6</accession>